<feature type="region of interest" description="Disordered" evidence="1">
    <location>
        <begin position="1"/>
        <end position="87"/>
    </location>
</feature>
<reference evidence="2 3" key="1">
    <citation type="journal article" date="2023" name="bioRxiv">
        <title>An intranuclear bacterial parasite of deep-sea mussels expresses apoptosis inhibitors acquired from its host.</title>
        <authorList>
            <person name="Gonzalez Porras M.A."/>
            <person name="Assie A."/>
            <person name="Tietjen M."/>
            <person name="Violette M."/>
            <person name="Kleiner M."/>
            <person name="Gruber-Vodicka H."/>
            <person name="Dubilier N."/>
            <person name="Leisch N."/>
        </authorList>
    </citation>
    <scope>NUCLEOTIDE SEQUENCE [LARGE SCALE GENOMIC DNA]</scope>
    <source>
        <strain evidence="2">IAP13</strain>
    </source>
</reference>
<protein>
    <submittedName>
        <fullName evidence="2">Uncharacterized protein</fullName>
    </submittedName>
</protein>
<sequence>MHISNKTPKLEALPTEADSNSSTNKRKLSATFSGHTVDTTEPTNPPKRFCPTHGEHSGIVTQNTYSNDLPPAPAHTSDPSNDDDDDTATAKETINLILQDDDEISIALLSPAEYTDDNRDNESNISLLQLENAYAMLHGECIRPYFKISIDTLRAAHISIQMLVDNISNSMTEKATELEKHGPAFCLRKEVESHVHRAQHPSSLEQAARFTGRIAATALSTISTIAATAESPARVVTAVCSDIQNQVNTMTLQNNPITNTLNRIVEAPRNFLEAASLVKWHFFNPD</sequence>
<comment type="caution">
    <text evidence="2">The sequence shown here is derived from an EMBL/GenBank/DDBJ whole genome shotgun (WGS) entry which is preliminary data.</text>
</comment>
<dbReference type="Proteomes" id="UP001178148">
    <property type="component" value="Unassembled WGS sequence"/>
</dbReference>
<gene>
    <name evidence="2" type="ORF">QS748_10350</name>
</gene>
<name>A0AA90SDP3_9GAMM</name>
<evidence type="ECO:0000313" key="3">
    <source>
        <dbReference type="Proteomes" id="UP001178148"/>
    </source>
</evidence>
<keyword evidence="3" id="KW-1185">Reference proteome</keyword>
<organism evidence="2 3">
    <name type="scientific">Candidatus Endonucleibacter bathymodioli</name>
    <dbReference type="NCBI Taxonomy" id="539814"/>
    <lineage>
        <taxon>Bacteria</taxon>
        <taxon>Pseudomonadati</taxon>
        <taxon>Pseudomonadota</taxon>
        <taxon>Gammaproteobacteria</taxon>
        <taxon>Oceanospirillales</taxon>
        <taxon>Endozoicomonadaceae</taxon>
        <taxon>Candidatus Endonucleibacter</taxon>
    </lineage>
</organism>
<accession>A0AA90SDP3</accession>
<evidence type="ECO:0000313" key="2">
    <source>
        <dbReference type="EMBL" id="MDP0589557.1"/>
    </source>
</evidence>
<evidence type="ECO:0000256" key="1">
    <source>
        <dbReference type="SAM" id="MobiDB-lite"/>
    </source>
</evidence>
<dbReference type="EMBL" id="JASXSV010000016">
    <property type="protein sequence ID" value="MDP0589557.1"/>
    <property type="molecule type" value="Genomic_DNA"/>
</dbReference>
<proteinExistence type="predicted"/>
<dbReference type="AlphaFoldDB" id="A0AA90SDP3"/>
<feature type="compositionally biased region" description="Polar residues" evidence="1">
    <location>
        <begin position="30"/>
        <end position="42"/>
    </location>
</feature>